<dbReference type="STRING" id="1293439.WH87_10495"/>
<keyword evidence="3" id="KW-1185">Reference proteome</keyword>
<dbReference type="EMBL" id="LANJ01000016">
    <property type="protein sequence ID" value="KKC38040.1"/>
    <property type="molecule type" value="Genomic_DNA"/>
</dbReference>
<dbReference type="GO" id="GO:0009228">
    <property type="term" value="P:thiamine biosynthetic process"/>
    <property type="evidence" value="ECO:0007669"/>
    <property type="project" value="InterPro"/>
</dbReference>
<proteinExistence type="predicted"/>
<dbReference type="Proteomes" id="UP000033411">
    <property type="component" value="Unassembled WGS sequence"/>
</dbReference>
<evidence type="ECO:0000259" key="1">
    <source>
        <dbReference type="Pfam" id="PF09084"/>
    </source>
</evidence>
<protein>
    <submittedName>
        <fullName evidence="2">Nitrate ABC transporter substrate-binding protein</fullName>
    </submittedName>
</protein>
<evidence type="ECO:0000313" key="2">
    <source>
        <dbReference type="EMBL" id="KKC38040.1"/>
    </source>
</evidence>
<dbReference type="PANTHER" id="PTHR31528:SF3">
    <property type="entry name" value="THIAMINE BIOSYNTHESIS PROTEIN HI_0357-RELATED"/>
    <property type="match status" value="1"/>
</dbReference>
<dbReference type="InterPro" id="IPR027939">
    <property type="entry name" value="NMT1/THI5"/>
</dbReference>
<sequence length="375" mass="40510">MSNFLTTATIGRRRLLQITSAGIAVSALGLNTSGVFAQGQAVRWVSPRGTLEVVDDFAYWVAKRMGYFDDVETVIEAGPQDGTATVKLVDQNQSDFGYPSPGVLSLGLEQGMKLTSAFHIMAGDVFDFAFQKGKAPADLKGMEGMTVVLGSAGWQSIADPMLAAAGVDISTIKYVEVSAWGQALAQGQADAALTWEGLRAQWRGQGFDFDYLLGKNASVFPANSFVVRSADLEDPAKVDLYTRYLRGWARGLEFGWLNPAAATQIAMEEFPGLATQMDPAAAVESLMQQSALMHAHWDRRGKWGFHLQDSWQAYFDAIHKIGQVSQAFDASKVTTNMLIDGANDFDHAKVKADAEAFVLSADYAAVDVPAIEATI</sequence>
<dbReference type="RefSeq" id="WP_046139201.1">
    <property type="nucleotide sequence ID" value="NZ_LANJ01000016.1"/>
</dbReference>
<evidence type="ECO:0000313" key="3">
    <source>
        <dbReference type="Proteomes" id="UP000033411"/>
    </source>
</evidence>
<dbReference type="PATRIC" id="fig|1293439.3.peg.1687"/>
<dbReference type="SUPFAM" id="SSF53850">
    <property type="entry name" value="Periplasmic binding protein-like II"/>
    <property type="match status" value="1"/>
</dbReference>
<accession>A0A0F5QAR6</accession>
<dbReference type="Pfam" id="PF09084">
    <property type="entry name" value="NMT1"/>
    <property type="match status" value="1"/>
</dbReference>
<dbReference type="PANTHER" id="PTHR31528">
    <property type="entry name" value="4-AMINO-5-HYDROXYMETHYL-2-METHYLPYRIMIDINE PHOSPHATE SYNTHASE THI11-RELATED"/>
    <property type="match status" value="1"/>
</dbReference>
<organism evidence="2 3">
    <name type="scientific">Devosia epidermidihirudinis</name>
    <dbReference type="NCBI Taxonomy" id="1293439"/>
    <lineage>
        <taxon>Bacteria</taxon>
        <taxon>Pseudomonadati</taxon>
        <taxon>Pseudomonadota</taxon>
        <taxon>Alphaproteobacteria</taxon>
        <taxon>Hyphomicrobiales</taxon>
        <taxon>Devosiaceae</taxon>
        <taxon>Devosia</taxon>
    </lineage>
</organism>
<dbReference type="InterPro" id="IPR006311">
    <property type="entry name" value="TAT_signal"/>
</dbReference>
<comment type="caution">
    <text evidence="2">The sequence shown here is derived from an EMBL/GenBank/DDBJ whole genome shotgun (WGS) entry which is preliminary data.</text>
</comment>
<feature type="domain" description="SsuA/THI5-like" evidence="1">
    <location>
        <begin position="59"/>
        <end position="261"/>
    </location>
</feature>
<reference evidence="2 3" key="1">
    <citation type="submission" date="2015-03" db="EMBL/GenBank/DDBJ databases">
        <authorList>
            <person name="Lepp D."/>
            <person name="Hassan Y.I."/>
            <person name="Li X.-Z."/>
            <person name="Zhou T."/>
        </authorList>
    </citation>
    <scope>NUCLEOTIDE SEQUENCE [LARGE SCALE GENOMIC DNA]</scope>
    <source>
        <strain evidence="2 3">E84</strain>
    </source>
</reference>
<dbReference type="Gene3D" id="3.40.190.10">
    <property type="entry name" value="Periplasmic binding protein-like II"/>
    <property type="match status" value="2"/>
</dbReference>
<dbReference type="AlphaFoldDB" id="A0A0F5QAR6"/>
<name>A0A0F5QAR6_9HYPH</name>
<dbReference type="InterPro" id="IPR015168">
    <property type="entry name" value="SsuA/THI5"/>
</dbReference>
<dbReference type="OrthoDB" id="7938743at2"/>
<gene>
    <name evidence="2" type="ORF">WH87_10495</name>
</gene>
<dbReference type="PROSITE" id="PS51318">
    <property type="entry name" value="TAT"/>
    <property type="match status" value="1"/>
</dbReference>